<dbReference type="PANTHER" id="PTHR18952">
    <property type="entry name" value="CARBONIC ANHYDRASE"/>
    <property type="match status" value="1"/>
</dbReference>
<dbReference type="GO" id="GO:0008270">
    <property type="term" value="F:zinc ion binding"/>
    <property type="evidence" value="ECO:0007669"/>
    <property type="project" value="UniProtKB-UniRule"/>
</dbReference>
<dbReference type="PROSITE" id="PS00162">
    <property type="entry name" value="ALPHA_CA_1"/>
    <property type="match status" value="1"/>
</dbReference>
<keyword evidence="5" id="KW-1133">Transmembrane helix</keyword>
<dbReference type="GO" id="GO:0005737">
    <property type="term" value="C:cytoplasm"/>
    <property type="evidence" value="ECO:0007669"/>
    <property type="project" value="TreeGrafter"/>
</dbReference>
<feature type="signal peptide" evidence="4">
    <location>
        <begin position="1"/>
        <end position="19"/>
    </location>
</feature>
<evidence type="ECO:0000256" key="1">
    <source>
        <dbReference type="ARBA" id="ARBA00010718"/>
    </source>
</evidence>
<accession>A0A0T6BBS8</accession>
<dbReference type="InterPro" id="IPR001148">
    <property type="entry name" value="CA_dom"/>
</dbReference>
<dbReference type="InterPro" id="IPR023561">
    <property type="entry name" value="Carbonic_anhydrase_a-class"/>
</dbReference>
<protein>
    <recommendedName>
        <fullName evidence="4">Carbonic anhydrase</fullName>
        <ecNumber evidence="4">4.2.1.1</ecNumber>
    </recommendedName>
</protein>
<comment type="caution">
    <text evidence="7">The sequence shown here is derived from an EMBL/GenBank/DDBJ whole genome shotgun (WGS) entry which is preliminary data.</text>
</comment>
<comment type="function">
    <text evidence="4">Reversible hydration of carbon dioxide.</text>
</comment>
<comment type="cofactor">
    <cofactor evidence="4">
        <name>Zn(2+)</name>
        <dbReference type="ChEBI" id="CHEBI:29105"/>
    </cofactor>
</comment>
<dbReference type="CDD" id="cd00326">
    <property type="entry name" value="alpha_CA"/>
    <property type="match status" value="1"/>
</dbReference>
<feature type="chain" id="PRO_5025073589" description="Carbonic anhydrase" evidence="4">
    <location>
        <begin position="20"/>
        <end position="173"/>
    </location>
</feature>
<keyword evidence="5" id="KW-0472">Membrane</keyword>
<evidence type="ECO:0000256" key="3">
    <source>
        <dbReference type="ARBA" id="ARBA00022833"/>
    </source>
</evidence>
<dbReference type="SMART" id="SM01057">
    <property type="entry name" value="Carb_anhydrase"/>
    <property type="match status" value="1"/>
</dbReference>
<evidence type="ECO:0000313" key="7">
    <source>
        <dbReference type="EMBL" id="KRT84784.1"/>
    </source>
</evidence>
<dbReference type="OrthoDB" id="429145at2759"/>
<feature type="transmembrane region" description="Helical" evidence="5">
    <location>
        <begin position="145"/>
        <end position="166"/>
    </location>
</feature>
<organism evidence="7 8">
    <name type="scientific">Oryctes borbonicus</name>
    <dbReference type="NCBI Taxonomy" id="1629725"/>
    <lineage>
        <taxon>Eukaryota</taxon>
        <taxon>Metazoa</taxon>
        <taxon>Ecdysozoa</taxon>
        <taxon>Arthropoda</taxon>
        <taxon>Hexapoda</taxon>
        <taxon>Insecta</taxon>
        <taxon>Pterygota</taxon>
        <taxon>Neoptera</taxon>
        <taxon>Endopterygota</taxon>
        <taxon>Coleoptera</taxon>
        <taxon>Polyphaga</taxon>
        <taxon>Scarabaeiformia</taxon>
        <taxon>Scarabaeidae</taxon>
        <taxon>Dynastinae</taxon>
        <taxon>Oryctes</taxon>
    </lineage>
</organism>
<comment type="catalytic activity">
    <reaction evidence="4">
        <text>hydrogencarbonate + H(+) = CO2 + H2O</text>
        <dbReference type="Rhea" id="RHEA:10748"/>
        <dbReference type="ChEBI" id="CHEBI:15377"/>
        <dbReference type="ChEBI" id="CHEBI:15378"/>
        <dbReference type="ChEBI" id="CHEBI:16526"/>
        <dbReference type="ChEBI" id="CHEBI:17544"/>
        <dbReference type="EC" id="4.2.1.1"/>
    </reaction>
</comment>
<dbReference type="Gene3D" id="3.10.200.10">
    <property type="entry name" value="Alpha carbonic anhydrase"/>
    <property type="match status" value="1"/>
</dbReference>
<feature type="domain" description="Alpha-carbonic anhydrase" evidence="6">
    <location>
        <begin position="20"/>
        <end position="173"/>
    </location>
</feature>
<keyword evidence="8" id="KW-1185">Reference proteome</keyword>
<gene>
    <name evidence="7" type="ORF">AMK59_2174</name>
</gene>
<sequence>MKCVRVLLFVSLITVSIEAAEWNYHNVSEWGGICEDGTQQSPINLIADDTVVEKIFKAFQFTNYDIPYPAKVKNNGHTVTITLNSTAMPTISEGGLIGNYVLDHLHFHWQSEHTVDGKRYPLEMHLVHYSSQYNSTTQAAAYPNGLAVLGVLFEVCMIISIIQSFLKIGQRHQ</sequence>
<name>A0A0T6BBS8_9SCAR</name>
<keyword evidence="4" id="KW-0732">Signal</keyword>
<dbReference type="Pfam" id="PF00194">
    <property type="entry name" value="Carb_anhydrase"/>
    <property type="match status" value="1"/>
</dbReference>
<dbReference type="Proteomes" id="UP000051574">
    <property type="component" value="Unassembled WGS sequence"/>
</dbReference>
<evidence type="ECO:0000256" key="2">
    <source>
        <dbReference type="ARBA" id="ARBA00022723"/>
    </source>
</evidence>
<evidence type="ECO:0000259" key="6">
    <source>
        <dbReference type="PROSITE" id="PS51144"/>
    </source>
</evidence>
<keyword evidence="4" id="KW-0456">Lyase</keyword>
<dbReference type="PANTHER" id="PTHR18952:SF270">
    <property type="entry name" value="CARBONIC ANHYDRASE"/>
    <property type="match status" value="1"/>
</dbReference>
<dbReference type="EMBL" id="LJIG01002156">
    <property type="protein sequence ID" value="KRT84784.1"/>
    <property type="molecule type" value="Genomic_DNA"/>
</dbReference>
<dbReference type="GO" id="GO:0004089">
    <property type="term" value="F:carbonate dehydratase activity"/>
    <property type="evidence" value="ECO:0007669"/>
    <property type="project" value="UniProtKB-UniRule"/>
</dbReference>
<dbReference type="PROSITE" id="PS51144">
    <property type="entry name" value="ALPHA_CA_2"/>
    <property type="match status" value="1"/>
</dbReference>
<evidence type="ECO:0000313" key="8">
    <source>
        <dbReference type="Proteomes" id="UP000051574"/>
    </source>
</evidence>
<dbReference type="EC" id="4.2.1.1" evidence="4"/>
<dbReference type="SUPFAM" id="SSF51069">
    <property type="entry name" value="Carbonic anhydrase"/>
    <property type="match status" value="1"/>
</dbReference>
<evidence type="ECO:0000256" key="4">
    <source>
        <dbReference type="RuleBase" id="RU367011"/>
    </source>
</evidence>
<evidence type="ECO:0000256" key="5">
    <source>
        <dbReference type="SAM" id="Phobius"/>
    </source>
</evidence>
<comment type="similarity">
    <text evidence="1 4">Belongs to the alpha-carbonic anhydrase family.</text>
</comment>
<dbReference type="AlphaFoldDB" id="A0A0T6BBS8"/>
<dbReference type="InterPro" id="IPR036398">
    <property type="entry name" value="CA_dom_sf"/>
</dbReference>
<keyword evidence="2 4" id="KW-0479">Metal-binding</keyword>
<dbReference type="InterPro" id="IPR018338">
    <property type="entry name" value="Carbonic_anhydrase_a-class_CS"/>
</dbReference>
<keyword evidence="5" id="KW-0812">Transmembrane</keyword>
<proteinExistence type="inferred from homology"/>
<keyword evidence="3 4" id="KW-0862">Zinc</keyword>
<reference evidence="7 8" key="1">
    <citation type="submission" date="2015-09" db="EMBL/GenBank/DDBJ databases">
        <title>Draft genome of the scarab beetle Oryctes borbonicus.</title>
        <authorList>
            <person name="Meyer J.M."/>
            <person name="Markov G.V."/>
            <person name="Baskaran P."/>
            <person name="Herrmann M."/>
            <person name="Sommer R.J."/>
            <person name="Roedelsperger C."/>
        </authorList>
    </citation>
    <scope>NUCLEOTIDE SEQUENCE [LARGE SCALE GENOMIC DNA]</scope>
    <source>
        <strain evidence="7">OB123</strain>
        <tissue evidence="7">Whole animal</tissue>
    </source>
</reference>